<evidence type="ECO:0000313" key="1">
    <source>
        <dbReference type="EMBL" id="MPM30716.1"/>
    </source>
</evidence>
<accession>A0A644YQE0</accession>
<organism evidence="1">
    <name type="scientific">bioreactor metagenome</name>
    <dbReference type="NCBI Taxonomy" id="1076179"/>
    <lineage>
        <taxon>unclassified sequences</taxon>
        <taxon>metagenomes</taxon>
        <taxon>ecological metagenomes</taxon>
    </lineage>
</organism>
<proteinExistence type="predicted"/>
<sequence length="67" mass="7296">MATMRDLGVTGLLELTPAGTLTGIAKRNLKGVEIFALNTPDELPAAREFVTRHTQSTDQTEDPEVTR</sequence>
<gene>
    <name evidence="1" type="ORF">SDC9_77266</name>
</gene>
<name>A0A644YQE0_9ZZZZ</name>
<comment type="caution">
    <text evidence="1">The sequence shown here is derived from an EMBL/GenBank/DDBJ whole genome shotgun (WGS) entry which is preliminary data.</text>
</comment>
<dbReference type="AlphaFoldDB" id="A0A644YQE0"/>
<dbReference type="SUPFAM" id="SSF52151">
    <property type="entry name" value="FabD/lysophospholipase-like"/>
    <property type="match status" value="1"/>
</dbReference>
<dbReference type="EMBL" id="VSSQ01005868">
    <property type="protein sequence ID" value="MPM30716.1"/>
    <property type="molecule type" value="Genomic_DNA"/>
</dbReference>
<dbReference type="InterPro" id="IPR016035">
    <property type="entry name" value="Acyl_Trfase/lysoPLipase"/>
</dbReference>
<protein>
    <recommendedName>
        <fullName evidence="2">Malonyl CoA-acyl carrier protein transacylase</fullName>
    </recommendedName>
</protein>
<reference evidence="1" key="1">
    <citation type="submission" date="2019-08" db="EMBL/GenBank/DDBJ databases">
        <authorList>
            <person name="Kucharzyk K."/>
            <person name="Murdoch R.W."/>
            <person name="Higgins S."/>
            <person name="Loffler F."/>
        </authorList>
    </citation>
    <scope>NUCLEOTIDE SEQUENCE</scope>
</reference>
<evidence type="ECO:0008006" key="2">
    <source>
        <dbReference type="Google" id="ProtNLM"/>
    </source>
</evidence>